<evidence type="ECO:0000256" key="4">
    <source>
        <dbReference type="ARBA" id="ARBA00023136"/>
    </source>
</evidence>
<proteinExistence type="predicted"/>
<keyword evidence="8" id="KW-1185">Reference proteome</keyword>
<dbReference type="PANTHER" id="PTHR10783">
    <property type="entry name" value="XENOTROPIC AND POLYTROPIC RETROVIRUS RECEPTOR 1-RELATED"/>
    <property type="match status" value="1"/>
</dbReference>
<feature type="transmembrane region" description="Helical" evidence="5">
    <location>
        <begin position="186"/>
        <end position="207"/>
    </location>
</feature>
<dbReference type="Pfam" id="PF03124">
    <property type="entry name" value="EXS"/>
    <property type="match status" value="1"/>
</dbReference>
<evidence type="ECO:0000256" key="2">
    <source>
        <dbReference type="ARBA" id="ARBA00022692"/>
    </source>
</evidence>
<comment type="subcellular location">
    <subcellularLocation>
        <location evidence="1">Membrane</location>
        <topology evidence="1">Multi-pass membrane protein</topology>
    </subcellularLocation>
</comment>
<feature type="transmembrane region" description="Helical" evidence="5">
    <location>
        <begin position="145"/>
        <end position="166"/>
    </location>
</feature>
<keyword evidence="3 5" id="KW-1133">Transmembrane helix</keyword>
<evidence type="ECO:0000256" key="3">
    <source>
        <dbReference type="ARBA" id="ARBA00022989"/>
    </source>
</evidence>
<evidence type="ECO:0000259" key="6">
    <source>
        <dbReference type="PROSITE" id="PS51380"/>
    </source>
</evidence>
<name>A0ABP0KFN1_9DINO</name>
<protein>
    <submittedName>
        <fullName evidence="7">Phosphate transporter PHO1 (Protein PHO1) (AtPHO1)</fullName>
    </submittedName>
</protein>
<feature type="domain" description="EXS" evidence="6">
    <location>
        <begin position="366"/>
        <end position="575"/>
    </location>
</feature>
<reference evidence="7 8" key="1">
    <citation type="submission" date="2024-02" db="EMBL/GenBank/DDBJ databases">
        <authorList>
            <person name="Chen Y."/>
            <person name="Shah S."/>
            <person name="Dougan E. K."/>
            <person name="Thang M."/>
            <person name="Chan C."/>
        </authorList>
    </citation>
    <scope>NUCLEOTIDE SEQUENCE [LARGE SCALE GENOMIC DNA]</scope>
</reference>
<feature type="transmembrane region" description="Helical" evidence="5">
    <location>
        <begin position="241"/>
        <end position="262"/>
    </location>
</feature>
<gene>
    <name evidence="7" type="ORF">SCF082_LOCUS16944</name>
</gene>
<evidence type="ECO:0000256" key="5">
    <source>
        <dbReference type="SAM" id="Phobius"/>
    </source>
</evidence>
<organism evidence="7 8">
    <name type="scientific">Durusdinium trenchii</name>
    <dbReference type="NCBI Taxonomy" id="1381693"/>
    <lineage>
        <taxon>Eukaryota</taxon>
        <taxon>Sar</taxon>
        <taxon>Alveolata</taxon>
        <taxon>Dinophyceae</taxon>
        <taxon>Suessiales</taxon>
        <taxon>Symbiodiniaceae</taxon>
        <taxon>Durusdinium</taxon>
    </lineage>
</organism>
<dbReference type="Proteomes" id="UP001642464">
    <property type="component" value="Unassembled WGS sequence"/>
</dbReference>
<dbReference type="EMBL" id="CAXAMM010011112">
    <property type="protein sequence ID" value="CAK9025130.1"/>
    <property type="molecule type" value="Genomic_DNA"/>
</dbReference>
<sequence>MALHELESVPEGHCSSTAFWFCIFPFDQSSKVSFHPSLPNPVTPAPASPCVGGTLQELTHFCEANDTVGSIAEACYKILKKHDKQTGLNLMDTMLPQMKKEAFSDPGKARLSDLQKRLRRFGDELGRDHVRFSLRLPREATERQVARISFCLGVISMALLVLLVLSGMEPQIDQYSAEDLAATIPVLRLSFMMNLTAWLAGSCAWVFEHYKINYLFLLDISPDLEVSAMALMNYASLQTGVWILLTFCFLADMKFGAVLVLLTRDYDFSLAHVYACAVLFAQFAICVWHSTRAHRHLFVRGSELGIQGLLVRIFCFSCLGEVSFAENVVADVLTSLGRPLKDVAYTVCYFRHWHTDHDREVRQICKSSAWTSPMLQFLLLLPLLFRVAQCLRRLKDSPRSDAVKHSLNCGKYLLAVLVSLLNSMSVPPSGWTTFQLKLVQVFGYVAATVYATAWDLTVDFGLTHSNRRRIYPNASYLIAAALDTSLRSTWLLTLQPDCRRYVGASTFNKERPGTRGKRSEECFAFLISFLELFRRSMWATVRIEHEHLSNAGRFRSVCWVPPLEHRRSKAPVTAAERWEMLKRRATVVALVNDELKHPQLGWRVGAGADPWEDPWAEGWTWRTRSLRLIFGCFWGTRMGTPCILLAVIFGWRNRPLWSCVQRSGLAAIMLPSQQCFPSRGKAHPHGAERR</sequence>
<comment type="caution">
    <text evidence="7">The sequence shown here is derived from an EMBL/GenBank/DDBJ whole genome shotgun (WGS) entry which is preliminary data.</text>
</comment>
<feature type="transmembrane region" description="Helical" evidence="5">
    <location>
        <begin position="268"/>
        <end position="288"/>
    </location>
</feature>
<dbReference type="InterPro" id="IPR004342">
    <property type="entry name" value="EXS_C"/>
</dbReference>
<keyword evidence="2 5" id="KW-0812">Transmembrane</keyword>
<evidence type="ECO:0000313" key="8">
    <source>
        <dbReference type="Proteomes" id="UP001642464"/>
    </source>
</evidence>
<evidence type="ECO:0000313" key="7">
    <source>
        <dbReference type="EMBL" id="CAK9025130.1"/>
    </source>
</evidence>
<keyword evidence="4 5" id="KW-0472">Membrane</keyword>
<dbReference type="PROSITE" id="PS51380">
    <property type="entry name" value="EXS"/>
    <property type="match status" value="1"/>
</dbReference>
<evidence type="ECO:0000256" key="1">
    <source>
        <dbReference type="ARBA" id="ARBA00004141"/>
    </source>
</evidence>
<accession>A0ABP0KFN1</accession>